<organism evidence="1">
    <name type="scientific">marine sediment metagenome</name>
    <dbReference type="NCBI Taxonomy" id="412755"/>
    <lineage>
        <taxon>unclassified sequences</taxon>
        <taxon>metagenomes</taxon>
        <taxon>ecological metagenomes</taxon>
    </lineage>
</organism>
<dbReference type="AlphaFoldDB" id="X1HND1"/>
<sequence>NTGRNDKTKRASAYFVRYEQLWKMLDNQSQNRLETQCNRNEIRL</sequence>
<comment type="caution">
    <text evidence="1">The sequence shown here is derived from an EMBL/GenBank/DDBJ whole genome shotgun (WGS) entry which is preliminary data.</text>
</comment>
<gene>
    <name evidence="1" type="ORF">S03H2_38739</name>
</gene>
<dbReference type="EMBL" id="BARU01023899">
    <property type="protein sequence ID" value="GAH58525.1"/>
    <property type="molecule type" value="Genomic_DNA"/>
</dbReference>
<feature type="non-terminal residue" evidence="1">
    <location>
        <position position="1"/>
    </location>
</feature>
<proteinExistence type="predicted"/>
<reference evidence="1" key="1">
    <citation type="journal article" date="2014" name="Front. Microbiol.">
        <title>High frequency of phylogenetically diverse reductive dehalogenase-homologous genes in deep subseafloor sedimentary metagenomes.</title>
        <authorList>
            <person name="Kawai M."/>
            <person name="Futagami T."/>
            <person name="Toyoda A."/>
            <person name="Takaki Y."/>
            <person name="Nishi S."/>
            <person name="Hori S."/>
            <person name="Arai W."/>
            <person name="Tsubouchi T."/>
            <person name="Morono Y."/>
            <person name="Uchiyama I."/>
            <person name="Ito T."/>
            <person name="Fujiyama A."/>
            <person name="Inagaki F."/>
            <person name="Takami H."/>
        </authorList>
    </citation>
    <scope>NUCLEOTIDE SEQUENCE</scope>
    <source>
        <strain evidence="1">Expedition CK06-06</strain>
    </source>
</reference>
<name>X1HND1_9ZZZZ</name>
<evidence type="ECO:0000313" key="1">
    <source>
        <dbReference type="EMBL" id="GAH58525.1"/>
    </source>
</evidence>
<protein>
    <submittedName>
        <fullName evidence="1">Uncharacterized protein</fullName>
    </submittedName>
</protein>
<accession>X1HND1</accession>